<name>A0A2T8HFL7_9SPHI</name>
<dbReference type="EMBL" id="QDKG01000006">
    <property type="protein sequence ID" value="PVH24231.1"/>
    <property type="molecule type" value="Genomic_DNA"/>
</dbReference>
<dbReference type="RefSeq" id="WP_116776629.1">
    <property type="nucleotide sequence ID" value="NZ_QDKG01000006.1"/>
</dbReference>
<reference evidence="5 6" key="1">
    <citation type="submission" date="2018-04" db="EMBL/GenBank/DDBJ databases">
        <title>Sphingobacterium cortibacter sp. nov.</title>
        <authorList>
            <person name="Li Y."/>
        </authorList>
    </citation>
    <scope>NUCLEOTIDE SEQUENCE [LARGE SCALE GENOMIC DNA]</scope>
    <source>
        <strain evidence="5 6">2c-3</strain>
    </source>
</reference>
<gene>
    <name evidence="5" type="ORF">DC487_14170</name>
</gene>
<evidence type="ECO:0000313" key="5">
    <source>
        <dbReference type="EMBL" id="PVH24231.1"/>
    </source>
</evidence>
<comment type="similarity">
    <text evidence="1">Belongs to the sulfatase family.</text>
</comment>
<evidence type="ECO:0000259" key="4">
    <source>
        <dbReference type="Pfam" id="PF16347"/>
    </source>
</evidence>
<dbReference type="PROSITE" id="PS00149">
    <property type="entry name" value="SULFATASE_2"/>
    <property type="match status" value="1"/>
</dbReference>
<dbReference type="AlphaFoldDB" id="A0A2T8HFL7"/>
<dbReference type="PANTHER" id="PTHR43108:SF6">
    <property type="entry name" value="N-SULPHOGLUCOSAMINE SULPHOHYDROLASE"/>
    <property type="match status" value="1"/>
</dbReference>
<dbReference type="PANTHER" id="PTHR43108">
    <property type="entry name" value="N-ACETYLGLUCOSAMINE-6-SULFATASE FAMILY MEMBER"/>
    <property type="match status" value="1"/>
</dbReference>
<dbReference type="Proteomes" id="UP000245627">
    <property type="component" value="Unassembled WGS sequence"/>
</dbReference>
<comment type="caution">
    <text evidence="5">The sequence shown here is derived from an EMBL/GenBank/DDBJ whole genome shotgun (WGS) entry which is preliminary data.</text>
</comment>
<protein>
    <submittedName>
        <fullName evidence="5">Sulfatase</fullName>
    </submittedName>
</protein>
<dbReference type="InterPro" id="IPR017850">
    <property type="entry name" value="Alkaline_phosphatase_core_sf"/>
</dbReference>
<dbReference type="CDD" id="cd16031">
    <property type="entry name" value="G6S_like"/>
    <property type="match status" value="1"/>
</dbReference>
<accession>A0A2T8HFL7</accession>
<dbReference type="InterPro" id="IPR032506">
    <property type="entry name" value="SGSH_C"/>
</dbReference>
<keyword evidence="2" id="KW-0378">Hydrolase</keyword>
<dbReference type="GO" id="GO:0016787">
    <property type="term" value="F:hydrolase activity"/>
    <property type="evidence" value="ECO:0007669"/>
    <property type="project" value="UniProtKB-KW"/>
</dbReference>
<evidence type="ECO:0000256" key="2">
    <source>
        <dbReference type="ARBA" id="ARBA00022801"/>
    </source>
</evidence>
<sequence>MLRCLIYSVCFLIIFSLPSLSQTSSIATVGKPNIIFILSDDHTNKAIGAYGNELARTPNIDRIAKEGAIFTNFFVTNSICGPSRAALLTGKYSHINGFVSNNNQFDINQFLFSRALNDAGYQTAWIGKWHLETLPDDAFNYWNILPDQGHYFNPDFINQHHDTLNYEGYVTDIITTLSTDWLKNRDQDKPFLLMIGEKATHREWLPAVEDLGSYDDVIFPLPASFYDSYKGRIAAAHQDMSIAETMNLIFDLKINVDYEKDAIYRRLNDHQRSAYKSYYGDVISKEFNDNQLKGNALIEWKFQRYMRDYFATANAVDRNIGMVLDFLDQHGLSENTIIIYGSDQGFYLGEHGWFDKRFIYEESLRTPFMIRYPSVIKMGSVISEQVLNIDWAPTLLEIAGATVPSEIQGKSFLPLLQQKAGDWRQQTYYHYYEYPQPHRVIPHFGIRTPQFKLVRFYGEQDFWELYDLNEDPQELNNIYDIMLNTNPKLVKSLKQQLAVSTNEFKDDLAKRIMQE</sequence>
<feature type="chain" id="PRO_5015644425" evidence="3">
    <location>
        <begin position="22"/>
        <end position="515"/>
    </location>
</feature>
<dbReference type="Gene3D" id="3.40.720.10">
    <property type="entry name" value="Alkaline Phosphatase, subunit A"/>
    <property type="match status" value="1"/>
</dbReference>
<evidence type="ECO:0000256" key="3">
    <source>
        <dbReference type="SAM" id="SignalP"/>
    </source>
</evidence>
<keyword evidence="3" id="KW-0732">Signal</keyword>
<dbReference type="OrthoDB" id="9789742at2"/>
<feature type="domain" description="N-sulphoglucosamine sulphohydrolase C-terminal" evidence="4">
    <location>
        <begin position="349"/>
        <end position="498"/>
    </location>
</feature>
<organism evidence="5 6">
    <name type="scientific">Sphingobacterium corticibacter</name>
    <dbReference type="NCBI Taxonomy" id="2171749"/>
    <lineage>
        <taxon>Bacteria</taxon>
        <taxon>Pseudomonadati</taxon>
        <taxon>Bacteroidota</taxon>
        <taxon>Sphingobacteriia</taxon>
        <taxon>Sphingobacteriales</taxon>
        <taxon>Sphingobacteriaceae</taxon>
        <taxon>Sphingobacterium</taxon>
    </lineage>
</organism>
<dbReference type="InterPro" id="IPR024607">
    <property type="entry name" value="Sulfatase_CS"/>
</dbReference>
<dbReference type="Pfam" id="PF16347">
    <property type="entry name" value="SGSH_C"/>
    <property type="match status" value="1"/>
</dbReference>
<evidence type="ECO:0000313" key="6">
    <source>
        <dbReference type="Proteomes" id="UP000245627"/>
    </source>
</evidence>
<proteinExistence type="inferred from homology"/>
<keyword evidence="6" id="KW-1185">Reference proteome</keyword>
<dbReference type="SUPFAM" id="SSF53649">
    <property type="entry name" value="Alkaline phosphatase-like"/>
    <property type="match status" value="1"/>
</dbReference>
<dbReference type="PROSITE" id="PS00523">
    <property type="entry name" value="SULFATASE_1"/>
    <property type="match status" value="1"/>
</dbReference>
<feature type="signal peptide" evidence="3">
    <location>
        <begin position="1"/>
        <end position="21"/>
    </location>
</feature>
<evidence type="ECO:0000256" key="1">
    <source>
        <dbReference type="ARBA" id="ARBA00008779"/>
    </source>
</evidence>